<reference evidence="1 2" key="1">
    <citation type="journal article" date="2002" name="Proc. Natl. Acad. Sci. U.S.A.">
        <title>The complete genome of hyperthermophile Methanopyrus kandleri AV19 and monophyly of archaeal methanogens.</title>
        <authorList>
            <person name="Slesarev A.I."/>
            <person name="Mezhevaya K.V."/>
            <person name="Makarova K.S."/>
            <person name="Polushin N.N."/>
            <person name="Shcherbinina O.V."/>
            <person name="Shakhova V.V."/>
            <person name="Belova G.I."/>
            <person name="Aravind L."/>
            <person name="Natale D.A."/>
            <person name="Rogozin I.B."/>
            <person name="Tatusov R.L."/>
            <person name="Wolf Y.I."/>
            <person name="Stetter K.O."/>
            <person name="Malykh A.G."/>
            <person name="Koonin E.V."/>
            <person name="Kozyavkin S.A."/>
        </authorList>
    </citation>
    <scope>NUCLEOTIDE SEQUENCE [LARGE SCALE GENOMIC DNA]</scope>
    <source>
        <strain evidence="2">AV19 / DSM 6324 / JCM 9639 / NBRC 100938</strain>
    </source>
</reference>
<protein>
    <submittedName>
        <fullName evidence="1">Uncharacterized protein conserved in archaea</fullName>
    </submittedName>
</protein>
<proteinExistence type="predicted"/>
<dbReference type="InParanoid" id="Q8TX81"/>
<organism evidence="1 2">
    <name type="scientific">Methanopyrus kandleri (strain AV19 / DSM 6324 / JCM 9639 / NBRC 100938)</name>
    <dbReference type="NCBI Taxonomy" id="190192"/>
    <lineage>
        <taxon>Archaea</taxon>
        <taxon>Methanobacteriati</taxon>
        <taxon>Methanobacteriota</taxon>
        <taxon>Methanomada group</taxon>
        <taxon>Methanopyri</taxon>
        <taxon>Methanopyrales</taxon>
        <taxon>Methanopyraceae</taxon>
        <taxon>Methanopyrus</taxon>
    </lineage>
</organism>
<dbReference type="PATRIC" id="fig|190192.8.peg.835"/>
<dbReference type="KEGG" id="mka:MK0794"/>
<dbReference type="STRING" id="190192.MK0794"/>
<evidence type="ECO:0000313" key="2">
    <source>
        <dbReference type="Proteomes" id="UP000001826"/>
    </source>
</evidence>
<dbReference type="PIRSF" id="PIRSF006598">
    <property type="entry name" value="UCP006598"/>
    <property type="match status" value="1"/>
</dbReference>
<keyword evidence="2" id="KW-1185">Reference proteome</keyword>
<dbReference type="EnsemblBacteria" id="AAM02008">
    <property type="protein sequence ID" value="AAM02008"/>
    <property type="gene ID" value="MK0794"/>
</dbReference>
<dbReference type="Pfam" id="PF09890">
    <property type="entry name" value="DUF2117"/>
    <property type="match status" value="1"/>
</dbReference>
<name>Q8TX81_METKA</name>
<accession>Q8TX81</accession>
<dbReference type="FunCoup" id="Q8TX81">
    <property type="interactions" value="1"/>
</dbReference>
<dbReference type="PaxDb" id="190192-MK0794"/>
<sequence>MTSTSVVIVSREITKGVSEIRVGLVIHGPTVIDTGWAERILRSLKRLGEVRAKLGGTTGYVALLDAGLDSVVEFDRKLPSECLSELNEWADVLVLTNHGKSRESGLAFAEQVLSRAEGVDSLVQAERPGEPDGGIVLWNPGDAERTVAEHLREDLGLKITEVRTVRTEKGGGIGKSRRVACVEPGDRILVNGITVGVAESRNVELVFDDSGYLVEIRGGRIKPEGVERLGRVDPERVVVKTDRRLRRTEPERKRVKSGPERIHRVLLVDHDAERKVEDMRRSDAVVSVGDDTTCVCAELGDRLGVWVIGLVDLDPDGWVRDDTRESLRSSENLAALLVCERDDDAGKLVRGRFFRDREMRVLDPPVTVGELVEEVKECVKEVLKCVYHKAKETSA</sequence>
<dbReference type="EMBL" id="AE009439">
    <property type="protein sequence ID" value="AAM02008.1"/>
    <property type="molecule type" value="Genomic_DNA"/>
</dbReference>
<dbReference type="Proteomes" id="UP000001826">
    <property type="component" value="Chromosome"/>
</dbReference>
<evidence type="ECO:0000313" key="1">
    <source>
        <dbReference type="EMBL" id="AAM02008.1"/>
    </source>
</evidence>
<gene>
    <name evidence="1" type="ordered locus">MK0794</name>
</gene>
<dbReference type="AlphaFoldDB" id="Q8TX81"/>
<dbReference type="InterPro" id="IPR012032">
    <property type="entry name" value="UCP006598"/>
</dbReference>
<dbReference type="HOGENOM" id="CLU_038447_0_0_2"/>